<dbReference type="PROSITE" id="PS51635">
    <property type="entry name" value="PNPLA"/>
    <property type="match status" value="1"/>
</dbReference>
<dbReference type="EMBL" id="MIJE01000001">
    <property type="protein sequence ID" value="OEF98709.1"/>
    <property type="molecule type" value="Genomic_DNA"/>
</dbReference>
<organism evidence="6 7">
    <name type="scientific">Desulfuribacillus alkaliarsenatis</name>
    <dbReference type="NCBI Taxonomy" id="766136"/>
    <lineage>
        <taxon>Bacteria</taxon>
        <taxon>Bacillati</taxon>
        <taxon>Bacillota</taxon>
        <taxon>Desulfuribacillia</taxon>
        <taxon>Desulfuribacillales</taxon>
        <taxon>Desulfuribacillaceae</taxon>
        <taxon>Desulfuribacillus</taxon>
    </lineage>
</organism>
<evidence type="ECO:0000256" key="2">
    <source>
        <dbReference type="ARBA" id="ARBA00022963"/>
    </source>
</evidence>
<dbReference type="InterPro" id="IPR050301">
    <property type="entry name" value="NTE"/>
</dbReference>
<dbReference type="RefSeq" id="WP_069642201.1">
    <property type="nucleotide sequence ID" value="NZ_MIJE01000001.1"/>
</dbReference>
<dbReference type="CDD" id="cd07205">
    <property type="entry name" value="Pat_PNPLA6_PNPLA7_NTE1_like"/>
    <property type="match status" value="1"/>
</dbReference>
<dbReference type="STRING" id="766136.BHF68_03345"/>
<evidence type="ECO:0000256" key="4">
    <source>
        <dbReference type="PROSITE-ProRule" id="PRU01161"/>
    </source>
</evidence>
<dbReference type="SUPFAM" id="SSF52151">
    <property type="entry name" value="FabD/lysophospholipase-like"/>
    <property type="match status" value="1"/>
</dbReference>
<comment type="caution">
    <text evidence="6">The sequence shown here is derived from an EMBL/GenBank/DDBJ whole genome shotgun (WGS) entry which is preliminary data.</text>
</comment>
<feature type="domain" description="PNPLA" evidence="5">
    <location>
        <begin position="5"/>
        <end position="202"/>
    </location>
</feature>
<dbReference type="GO" id="GO:0016042">
    <property type="term" value="P:lipid catabolic process"/>
    <property type="evidence" value="ECO:0007669"/>
    <property type="project" value="UniProtKB-UniRule"/>
</dbReference>
<evidence type="ECO:0000256" key="1">
    <source>
        <dbReference type="ARBA" id="ARBA00022801"/>
    </source>
</evidence>
<keyword evidence="1 4" id="KW-0378">Hydrolase</keyword>
<feature type="active site" description="Proton acceptor" evidence="4">
    <location>
        <position position="189"/>
    </location>
</feature>
<evidence type="ECO:0000259" key="5">
    <source>
        <dbReference type="PROSITE" id="PS51635"/>
    </source>
</evidence>
<proteinExistence type="predicted"/>
<keyword evidence="3 4" id="KW-0443">Lipid metabolism</keyword>
<evidence type="ECO:0000313" key="7">
    <source>
        <dbReference type="Proteomes" id="UP000094296"/>
    </source>
</evidence>
<reference evidence="6 7" key="1">
    <citation type="submission" date="2016-09" db="EMBL/GenBank/DDBJ databases">
        <title>Draft genome sequence for the type strain of Desulfuribacillus alkaliarsenatis AHT28, an obligately anaerobic, sulfidogenic bacterium isolated from Russian soda lake sediments.</title>
        <authorList>
            <person name="Abin C.A."/>
            <person name="Hollibaugh J.T."/>
        </authorList>
    </citation>
    <scope>NUCLEOTIDE SEQUENCE [LARGE SCALE GENOMIC DNA]</scope>
    <source>
        <strain evidence="6 7">AHT28</strain>
    </source>
</reference>
<dbReference type="PANTHER" id="PTHR14226">
    <property type="entry name" value="NEUROPATHY TARGET ESTERASE/SWISS CHEESE D.MELANOGASTER"/>
    <property type="match status" value="1"/>
</dbReference>
<dbReference type="InterPro" id="IPR002641">
    <property type="entry name" value="PNPLA_dom"/>
</dbReference>
<sequence length="294" mass="32098">MKIGLALGSGGLKGAAHIGVIKALEDANIPIDMIAGTSAGSVISSLYYSGFNGTDLEALAKEVDLESYVDYTLSLSNIIIFLSAVFLRKLSFNVTPTKILPKGLVRGKLFEDYLNTLFKQKNCKNIPIFITSTDLHSAKQVVFTNASINKTAPSTNIEPLSDLANHVRASIAIPGVFMPVCYKDKLLVDGGVSNNVPADLLYKAGADKVIAVNLQSSLHKDNSIDTIFETMTRSIDILMVNNTKLRLSRYEYYLISPNVSDVKLNDFNKLHECIEVGYSITQQALPKIKAYLKS</sequence>
<protein>
    <recommendedName>
        <fullName evidence="5">PNPLA domain-containing protein</fullName>
    </recommendedName>
</protein>
<accession>A0A1E5G6J0</accession>
<dbReference type="AlphaFoldDB" id="A0A1E5G6J0"/>
<dbReference type="InterPro" id="IPR016035">
    <property type="entry name" value="Acyl_Trfase/lysoPLipase"/>
</dbReference>
<dbReference type="GO" id="GO:0016787">
    <property type="term" value="F:hydrolase activity"/>
    <property type="evidence" value="ECO:0007669"/>
    <property type="project" value="UniProtKB-UniRule"/>
</dbReference>
<feature type="active site" description="Nucleophile" evidence="4">
    <location>
        <position position="38"/>
    </location>
</feature>
<dbReference type="Gene3D" id="3.40.1090.10">
    <property type="entry name" value="Cytosolic phospholipase A2 catalytic domain"/>
    <property type="match status" value="2"/>
</dbReference>
<dbReference type="OrthoDB" id="9770965at2"/>
<dbReference type="Pfam" id="PF01734">
    <property type="entry name" value="Patatin"/>
    <property type="match status" value="1"/>
</dbReference>
<gene>
    <name evidence="6" type="ORF">BHF68_03345</name>
</gene>
<keyword evidence="2 4" id="KW-0442">Lipid degradation</keyword>
<feature type="short sequence motif" description="DGA/G" evidence="4">
    <location>
        <begin position="189"/>
        <end position="191"/>
    </location>
</feature>
<evidence type="ECO:0000313" key="6">
    <source>
        <dbReference type="EMBL" id="OEF98709.1"/>
    </source>
</evidence>
<dbReference type="PANTHER" id="PTHR14226:SF29">
    <property type="entry name" value="NEUROPATHY TARGET ESTERASE SWS"/>
    <property type="match status" value="1"/>
</dbReference>
<dbReference type="Proteomes" id="UP000094296">
    <property type="component" value="Unassembled WGS sequence"/>
</dbReference>
<keyword evidence="7" id="KW-1185">Reference proteome</keyword>
<feature type="short sequence motif" description="GXSXG" evidence="4">
    <location>
        <begin position="36"/>
        <end position="40"/>
    </location>
</feature>
<evidence type="ECO:0000256" key="3">
    <source>
        <dbReference type="ARBA" id="ARBA00023098"/>
    </source>
</evidence>
<name>A0A1E5G6J0_9FIRM</name>
<comment type="caution">
    <text evidence="4">Lacks conserved residue(s) required for the propagation of feature annotation.</text>
</comment>